<gene>
    <name evidence="3" type="ORF">E0L93_11005</name>
</gene>
<sequence>MRGPGESGAPAAVYRDHLRQGRLAYQRCTDCSSAVFYPRVLCPVCGSGALEWRESAGWGTVYATTAVHSRNREPRSVVLVDLDEGFRMMSRVEGVPAEEVEIGARVRFEVRLEGGEPVAVFRGEER</sequence>
<dbReference type="Pfam" id="PF01796">
    <property type="entry name" value="OB_ChsH2_C"/>
    <property type="match status" value="1"/>
</dbReference>
<name>A0A4R1BFU7_9ACTN</name>
<reference evidence="3 4" key="1">
    <citation type="submission" date="2019-03" db="EMBL/GenBank/DDBJ databases">
        <title>Whole genome sequence of a novel Rubrobacter taiwanensis strain, isolated from Yellowstone National Park.</title>
        <authorList>
            <person name="Freed S."/>
            <person name="Ramaley R.F."/>
            <person name="Kyndt J.A."/>
        </authorList>
    </citation>
    <scope>NUCLEOTIDE SEQUENCE [LARGE SCALE GENOMIC DNA]</scope>
    <source>
        <strain evidence="3 4">Yellowstone</strain>
    </source>
</reference>
<evidence type="ECO:0000313" key="3">
    <source>
        <dbReference type="EMBL" id="TCJ16004.1"/>
    </source>
</evidence>
<dbReference type="PANTHER" id="PTHR34075:SF5">
    <property type="entry name" value="BLR3430 PROTEIN"/>
    <property type="match status" value="1"/>
</dbReference>
<proteinExistence type="predicted"/>
<dbReference type="Gene3D" id="6.10.30.10">
    <property type="match status" value="1"/>
</dbReference>
<dbReference type="InterPro" id="IPR012340">
    <property type="entry name" value="NA-bd_OB-fold"/>
</dbReference>
<dbReference type="InterPro" id="IPR002878">
    <property type="entry name" value="ChsH2_C"/>
</dbReference>
<protein>
    <recommendedName>
        <fullName evidence="5">DNA-binding protein</fullName>
    </recommendedName>
</protein>
<comment type="caution">
    <text evidence="3">The sequence shown here is derived from an EMBL/GenBank/DDBJ whole genome shotgun (WGS) entry which is preliminary data.</text>
</comment>
<dbReference type="Pfam" id="PF12172">
    <property type="entry name" value="zf-ChsH2"/>
    <property type="match status" value="1"/>
</dbReference>
<dbReference type="Proteomes" id="UP000295244">
    <property type="component" value="Unassembled WGS sequence"/>
</dbReference>
<evidence type="ECO:0000259" key="2">
    <source>
        <dbReference type="Pfam" id="PF12172"/>
    </source>
</evidence>
<dbReference type="OrthoDB" id="4260571at2"/>
<dbReference type="InterPro" id="IPR052513">
    <property type="entry name" value="Thioester_dehydratase-like"/>
</dbReference>
<organism evidence="3 4">
    <name type="scientific">Rubrobacter taiwanensis</name>
    <dbReference type="NCBI Taxonomy" id="185139"/>
    <lineage>
        <taxon>Bacteria</taxon>
        <taxon>Bacillati</taxon>
        <taxon>Actinomycetota</taxon>
        <taxon>Rubrobacteria</taxon>
        <taxon>Rubrobacterales</taxon>
        <taxon>Rubrobacteraceae</taxon>
        <taxon>Rubrobacter</taxon>
    </lineage>
</organism>
<dbReference type="SUPFAM" id="SSF50249">
    <property type="entry name" value="Nucleic acid-binding proteins"/>
    <property type="match status" value="1"/>
</dbReference>
<dbReference type="RefSeq" id="WP_132691860.1">
    <property type="nucleotide sequence ID" value="NZ_SKBU01000019.1"/>
</dbReference>
<evidence type="ECO:0008006" key="5">
    <source>
        <dbReference type="Google" id="ProtNLM"/>
    </source>
</evidence>
<dbReference type="AlphaFoldDB" id="A0A4R1BFU7"/>
<feature type="domain" description="ChsH2 C-terminal OB-fold" evidence="1">
    <location>
        <begin position="52"/>
        <end position="109"/>
    </location>
</feature>
<dbReference type="InterPro" id="IPR022002">
    <property type="entry name" value="ChsH2_Znr"/>
</dbReference>
<dbReference type="PANTHER" id="PTHR34075">
    <property type="entry name" value="BLR3430 PROTEIN"/>
    <property type="match status" value="1"/>
</dbReference>
<feature type="domain" description="ChsH2 rubredoxin-like zinc ribbon" evidence="2">
    <location>
        <begin position="15"/>
        <end position="51"/>
    </location>
</feature>
<evidence type="ECO:0000259" key="1">
    <source>
        <dbReference type="Pfam" id="PF01796"/>
    </source>
</evidence>
<dbReference type="EMBL" id="SKBU01000019">
    <property type="protein sequence ID" value="TCJ16004.1"/>
    <property type="molecule type" value="Genomic_DNA"/>
</dbReference>
<keyword evidence="4" id="KW-1185">Reference proteome</keyword>
<evidence type="ECO:0000313" key="4">
    <source>
        <dbReference type="Proteomes" id="UP000295244"/>
    </source>
</evidence>
<accession>A0A4R1BFU7</accession>